<dbReference type="InterPro" id="IPR001736">
    <property type="entry name" value="PLipase_D/transphosphatidylase"/>
</dbReference>
<reference evidence="2 3" key="1">
    <citation type="submission" date="2018-11" db="EMBL/GenBank/DDBJ databases">
        <title>Sequencing the genomes of 1000 actinobacteria strains.</title>
        <authorList>
            <person name="Klenk H.-P."/>
        </authorList>
    </citation>
    <scope>NUCLEOTIDE SEQUENCE [LARGE SCALE GENOMIC DNA]</scope>
    <source>
        <strain evidence="2 3">DSM 14418</strain>
    </source>
</reference>
<name>A0A3N4YWY2_9MICO</name>
<dbReference type="Pfam" id="PF13091">
    <property type="entry name" value="PLDc_2"/>
    <property type="match status" value="2"/>
</dbReference>
<dbReference type="AlphaFoldDB" id="A0A3N4YWY2"/>
<evidence type="ECO:0000313" key="3">
    <source>
        <dbReference type="Proteomes" id="UP000280726"/>
    </source>
</evidence>
<sequence length="429" mass="48957">MTLTQRLGHALLTRPHLTVRHVWRAARLYVAATAAAQTAAVVTVLAVDRVRKHREPPTGEFPHKEPAEVEVADSRVRTFTYGADLYEDMLASIHGARDTIYFETFIWKSDTVGQTFKDALVAAARRGVTVYVVYDSWGNLVVPPAFKRFPDLPGLHVLRFPLFRPGLVTFNLRKTGRDHRKVLVVDGRVGYVGGYNIGDLYATQWRDTHVRVEGPSAWELENAFVDFWNDHRRKHHPLIPDRGARSWDARIRAAQNSPNRLIFPVRGIYLEAMDRAQHRIYITQGYFIPDREILAGLVAAARRGVDVRVLIPEYSNHILADWAARTYYSRLLEAGVSIWLFQGAMVHAKTMTVDGRWTTVGTTNIDRMSMTGNFEINLELHDDDLAAEMERIFEVDMTNARRLTVEEWEARGRVSRVLERILKPLGPLL</sequence>
<dbReference type="InterPro" id="IPR025202">
    <property type="entry name" value="PLD-like_dom"/>
</dbReference>
<dbReference type="GO" id="GO:0030572">
    <property type="term" value="F:phosphatidyltransferase activity"/>
    <property type="evidence" value="ECO:0007669"/>
    <property type="project" value="UniProtKB-ARBA"/>
</dbReference>
<dbReference type="SMART" id="SM00155">
    <property type="entry name" value="PLDc"/>
    <property type="match status" value="2"/>
</dbReference>
<dbReference type="PANTHER" id="PTHR21248">
    <property type="entry name" value="CARDIOLIPIN SYNTHASE"/>
    <property type="match status" value="1"/>
</dbReference>
<dbReference type="CDD" id="cd09112">
    <property type="entry name" value="PLDc_CLS_2"/>
    <property type="match status" value="1"/>
</dbReference>
<dbReference type="OrthoDB" id="9762009at2"/>
<dbReference type="SUPFAM" id="SSF56024">
    <property type="entry name" value="Phospholipase D/nuclease"/>
    <property type="match status" value="2"/>
</dbReference>
<evidence type="ECO:0000313" key="2">
    <source>
        <dbReference type="EMBL" id="RPF25719.1"/>
    </source>
</evidence>
<dbReference type="PANTHER" id="PTHR21248:SF22">
    <property type="entry name" value="PHOSPHOLIPASE D"/>
    <property type="match status" value="1"/>
</dbReference>
<gene>
    <name evidence="2" type="ORF">EDD32_0129</name>
</gene>
<keyword evidence="3" id="KW-1185">Reference proteome</keyword>
<proteinExistence type="predicted"/>
<comment type="caution">
    <text evidence="2">The sequence shown here is derived from an EMBL/GenBank/DDBJ whole genome shotgun (WGS) entry which is preliminary data.</text>
</comment>
<dbReference type="Gene3D" id="3.30.870.10">
    <property type="entry name" value="Endonuclease Chain A"/>
    <property type="match status" value="2"/>
</dbReference>
<organism evidence="2 3">
    <name type="scientific">Georgenia muralis</name>
    <dbReference type="NCBI Taxonomy" id="154117"/>
    <lineage>
        <taxon>Bacteria</taxon>
        <taxon>Bacillati</taxon>
        <taxon>Actinomycetota</taxon>
        <taxon>Actinomycetes</taxon>
        <taxon>Micrococcales</taxon>
        <taxon>Bogoriellaceae</taxon>
        <taxon>Georgenia</taxon>
    </lineage>
</organism>
<evidence type="ECO:0000259" key="1">
    <source>
        <dbReference type="PROSITE" id="PS50035"/>
    </source>
</evidence>
<protein>
    <submittedName>
        <fullName evidence="2">Cardiolipin synthase</fullName>
    </submittedName>
</protein>
<dbReference type="CDD" id="cd09110">
    <property type="entry name" value="PLDc_CLS_1"/>
    <property type="match status" value="1"/>
</dbReference>
<dbReference type="EMBL" id="RKRA01000001">
    <property type="protein sequence ID" value="RPF25719.1"/>
    <property type="molecule type" value="Genomic_DNA"/>
</dbReference>
<feature type="domain" description="PLD phosphodiesterase" evidence="1">
    <location>
        <begin position="174"/>
        <end position="201"/>
    </location>
</feature>
<accession>A0A3N4YWY2</accession>
<dbReference type="RefSeq" id="WP_123913715.1">
    <property type="nucleotide sequence ID" value="NZ_RKRA01000001.1"/>
</dbReference>
<dbReference type="GO" id="GO:0032049">
    <property type="term" value="P:cardiolipin biosynthetic process"/>
    <property type="evidence" value="ECO:0007669"/>
    <property type="project" value="UniProtKB-ARBA"/>
</dbReference>
<dbReference type="Proteomes" id="UP000280726">
    <property type="component" value="Unassembled WGS sequence"/>
</dbReference>
<dbReference type="PROSITE" id="PS50035">
    <property type="entry name" value="PLD"/>
    <property type="match status" value="2"/>
</dbReference>
<feature type="domain" description="PLD phosphodiesterase" evidence="1">
    <location>
        <begin position="342"/>
        <end position="369"/>
    </location>
</feature>